<keyword evidence="3" id="KW-0804">Transcription</keyword>
<evidence type="ECO:0000256" key="2">
    <source>
        <dbReference type="ARBA" id="ARBA00023125"/>
    </source>
</evidence>
<dbReference type="EMBL" id="JBHSCY010000001">
    <property type="protein sequence ID" value="MFC4267842.1"/>
    <property type="molecule type" value="Genomic_DNA"/>
</dbReference>
<evidence type="ECO:0000313" key="7">
    <source>
        <dbReference type="Proteomes" id="UP001595826"/>
    </source>
</evidence>
<evidence type="ECO:0000256" key="3">
    <source>
        <dbReference type="ARBA" id="ARBA00023163"/>
    </source>
</evidence>
<dbReference type="SMART" id="SM00342">
    <property type="entry name" value="HTH_ARAC"/>
    <property type="match status" value="1"/>
</dbReference>
<dbReference type="RefSeq" id="WP_377407962.1">
    <property type="nucleotide sequence ID" value="NZ_JBHSCY010000001.1"/>
</dbReference>
<proteinExistence type="predicted"/>
<dbReference type="Pfam" id="PF12833">
    <property type="entry name" value="HTH_18"/>
    <property type="match status" value="1"/>
</dbReference>
<reference evidence="7" key="1">
    <citation type="journal article" date="2019" name="Int. J. Syst. Evol. Microbiol.">
        <title>The Global Catalogue of Microorganisms (GCM) 10K type strain sequencing project: providing services to taxonomists for standard genome sequencing and annotation.</title>
        <authorList>
            <consortium name="The Broad Institute Genomics Platform"/>
            <consortium name="The Broad Institute Genome Sequencing Center for Infectious Disease"/>
            <person name="Wu L."/>
            <person name="Ma J."/>
        </authorList>
    </citation>
    <scope>NUCLEOTIDE SEQUENCE [LARGE SCALE GENOMIC DNA]</scope>
    <source>
        <strain evidence="7">CECT 8655</strain>
    </source>
</reference>
<name>A0ABV8R764_9FLAO</name>
<dbReference type="PROSITE" id="PS00041">
    <property type="entry name" value="HTH_ARAC_FAMILY_1"/>
    <property type="match status" value="1"/>
</dbReference>
<keyword evidence="4" id="KW-0472">Membrane</keyword>
<feature type="transmembrane region" description="Helical" evidence="4">
    <location>
        <begin position="190"/>
        <end position="210"/>
    </location>
</feature>
<dbReference type="SUPFAM" id="SSF46689">
    <property type="entry name" value="Homeodomain-like"/>
    <property type="match status" value="1"/>
</dbReference>
<accession>A0ABV8R764</accession>
<dbReference type="InterPro" id="IPR018060">
    <property type="entry name" value="HTH_AraC"/>
</dbReference>
<feature type="transmembrane region" description="Helical" evidence="4">
    <location>
        <begin position="147"/>
        <end position="169"/>
    </location>
</feature>
<evidence type="ECO:0000313" key="6">
    <source>
        <dbReference type="EMBL" id="MFC4267842.1"/>
    </source>
</evidence>
<feature type="transmembrane region" description="Helical" evidence="4">
    <location>
        <begin position="222"/>
        <end position="241"/>
    </location>
</feature>
<evidence type="ECO:0000256" key="4">
    <source>
        <dbReference type="SAM" id="Phobius"/>
    </source>
</evidence>
<dbReference type="Proteomes" id="UP001595826">
    <property type="component" value="Unassembled WGS sequence"/>
</dbReference>
<gene>
    <name evidence="6" type="ORF">ACFOWD_02895</name>
</gene>
<keyword evidence="2" id="KW-0238">DNA-binding</keyword>
<evidence type="ECO:0000256" key="1">
    <source>
        <dbReference type="ARBA" id="ARBA00023015"/>
    </source>
</evidence>
<feature type="domain" description="HTH araC/xylS-type" evidence="5">
    <location>
        <begin position="284"/>
        <end position="388"/>
    </location>
</feature>
<keyword evidence="1" id="KW-0805">Transcription regulation</keyword>
<dbReference type="InterPro" id="IPR018062">
    <property type="entry name" value="HTH_AraC-typ_CS"/>
</dbReference>
<feature type="transmembrane region" description="Helical" evidence="4">
    <location>
        <begin position="42"/>
        <end position="61"/>
    </location>
</feature>
<dbReference type="InterPro" id="IPR009057">
    <property type="entry name" value="Homeodomain-like_sf"/>
</dbReference>
<comment type="caution">
    <text evidence="6">The sequence shown here is derived from an EMBL/GenBank/DDBJ whole genome shotgun (WGS) entry which is preliminary data.</text>
</comment>
<sequence length="389" mass="45629">MDFPFGFGQKSSLLLIFFFNGILFSFLLLKKGIQNNNNANKWLSFLLFLCAMYIAPYMLGYAGWYSRKVTREILYFIPFMQVLLIGPVIFFYTKSLLNSTFKISKKEYYHFIPALIYLIYSLIVFITDKLILDEFYFYADGRDKDMANWYQIAGIISMVYYLIASLKFYKNYKKLVFDKVSFADSILFEWIPNFLIAFLSIVVLRVLLFLLNPEWGNFGNQFWHYIAFSIVVLYVSVNGYANAVKMSFLNDVNSETINVYQESDEDHKTKQDNTNLEEIEFWKDKILHLVERDKIFKNPTLTLSDLSKLLNTNTKTISKSINSGFDMNFNDFINHYRIEAVKEKLQKEEHKTSTLLGIAFDCGFNSKATFNRAFKKSTDLSPKDYLKNL</sequence>
<dbReference type="PANTHER" id="PTHR43280">
    <property type="entry name" value="ARAC-FAMILY TRANSCRIPTIONAL REGULATOR"/>
    <property type="match status" value="1"/>
</dbReference>
<dbReference type="Gene3D" id="1.10.10.60">
    <property type="entry name" value="Homeodomain-like"/>
    <property type="match status" value="2"/>
</dbReference>
<keyword evidence="7" id="KW-1185">Reference proteome</keyword>
<keyword evidence="4" id="KW-0812">Transmembrane</keyword>
<evidence type="ECO:0000259" key="5">
    <source>
        <dbReference type="PROSITE" id="PS01124"/>
    </source>
</evidence>
<feature type="transmembrane region" description="Helical" evidence="4">
    <location>
        <begin position="73"/>
        <end position="92"/>
    </location>
</feature>
<feature type="transmembrane region" description="Helical" evidence="4">
    <location>
        <begin position="12"/>
        <end position="30"/>
    </location>
</feature>
<organism evidence="6 7">
    <name type="scientific">Polaribacter marinivivus</name>
    <dbReference type="NCBI Taxonomy" id="1524260"/>
    <lineage>
        <taxon>Bacteria</taxon>
        <taxon>Pseudomonadati</taxon>
        <taxon>Bacteroidota</taxon>
        <taxon>Flavobacteriia</taxon>
        <taxon>Flavobacteriales</taxon>
        <taxon>Flavobacteriaceae</taxon>
    </lineage>
</organism>
<keyword evidence="4" id="KW-1133">Transmembrane helix</keyword>
<feature type="transmembrane region" description="Helical" evidence="4">
    <location>
        <begin position="108"/>
        <end position="127"/>
    </location>
</feature>
<dbReference type="PROSITE" id="PS01124">
    <property type="entry name" value="HTH_ARAC_FAMILY_2"/>
    <property type="match status" value="1"/>
</dbReference>
<protein>
    <submittedName>
        <fullName evidence="6">Helix-turn-helix domain-containing protein</fullName>
    </submittedName>
</protein>
<dbReference type="PANTHER" id="PTHR43280:SF29">
    <property type="entry name" value="ARAC-FAMILY TRANSCRIPTIONAL REGULATOR"/>
    <property type="match status" value="1"/>
</dbReference>